<dbReference type="Gene3D" id="3.90.1170.40">
    <property type="entry name" value="Molybdopterin biosynthesis MoaE subunit"/>
    <property type="match status" value="1"/>
</dbReference>
<evidence type="ECO:0000256" key="3">
    <source>
        <dbReference type="ARBA" id="ARBA00023150"/>
    </source>
</evidence>
<dbReference type="CDD" id="cd00756">
    <property type="entry name" value="MoaE"/>
    <property type="match status" value="1"/>
</dbReference>
<dbReference type="AlphaFoldDB" id="A0A8J6CEQ5"/>
<sequence length="173" mass="18797">MAEPEREDDVVTITSMPFEIGSLSQLVVRTDTGAVASFSGTTRDNFGGKRVLRLEYEAYEPMAVLEIRRICAAARARWDLRVIAVTHRTGLVPVGEPSIEIAISSPHRRDALEAVHFAIDELKATVPIWKKEVYQEDSPASEGSVGDSAGHAAAWKANAEWRAASAPSGHDLS</sequence>
<name>A0A8J6CEQ5_DIALT</name>
<dbReference type="SUPFAM" id="SSF54690">
    <property type="entry name" value="Molybdopterin synthase subunit MoaE"/>
    <property type="match status" value="1"/>
</dbReference>
<gene>
    <name evidence="4" type="ORF">KFE25_013434</name>
</gene>
<dbReference type="InterPro" id="IPR036563">
    <property type="entry name" value="MoaE_sf"/>
</dbReference>
<dbReference type="OrthoDB" id="5531344at2759"/>
<accession>A0A8J6CEQ5</accession>
<dbReference type="FunFam" id="3.90.1170.40:FF:000002">
    <property type="entry name" value="Molybdopterin synthase catalytic subunit"/>
    <property type="match status" value="1"/>
</dbReference>
<dbReference type="Proteomes" id="UP000751190">
    <property type="component" value="Unassembled WGS sequence"/>
</dbReference>
<organism evidence="4 5">
    <name type="scientific">Diacronema lutheri</name>
    <name type="common">Unicellular marine alga</name>
    <name type="synonym">Monochrysis lutheri</name>
    <dbReference type="NCBI Taxonomy" id="2081491"/>
    <lineage>
        <taxon>Eukaryota</taxon>
        <taxon>Haptista</taxon>
        <taxon>Haptophyta</taxon>
        <taxon>Pavlovophyceae</taxon>
        <taxon>Pavlovales</taxon>
        <taxon>Pavlovaceae</taxon>
        <taxon>Diacronema</taxon>
    </lineage>
</organism>
<dbReference type="GO" id="GO:0006777">
    <property type="term" value="P:Mo-molybdopterin cofactor biosynthetic process"/>
    <property type="evidence" value="ECO:0007669"/>
    <property type="project" value="UniProtKB-KW"/>
</dbReference>
<evidence type="ECO:0000313" key="5">
    <source>
        <dbReference type="Proteomes" id="UP000751190"/>
    </source>
</evidence>
<protein>
    <submittedName>
        <fullName evidence="4">Uncharacterized protein</fullName>
    </submittedName>
</protein>
<keyword evidence="1" id="KW-0963">Cytoplasm</keyword>
<reference evidence="4" key="1">
    <citation type="submission" date="2021-05" db="EMBL/GenBank/DDBJ databases">
        <title>The genome of the haptophyte Pavlova lutheri (Diacronema luteri, Pavlovales) - a model for lipid biosynthesis in eukaryotic algae.</title>
        <authorList>
            <person name="Hulatt C.J."/>
            <person name="Posewitz M.C."/>
        </authorList>
    </citation>
    <scope>NUCLEOTIDE SEQUENCE</scope>
    <source>
        <strain evidence="4">NIVA-4/92</strain>
    </source>
</reference>
<comment type="caution">
    <text evidence="4">The sequence shown here is derived from an EMBL/GenBank/DDBJ whole genome shotgun (WGS) entry which is preliminary data.</text>
</comment>
<proteinExistence type="predicted"/>
<keyword evidence="2" id="KW-0808">Transferase</keyword>
<dbReference type="InterPro" id="IPR003448">
    <property type="entry name" value="Mopterin_biosynth_MoaE"/>
</dbReference>
<keyword evidence="5" id="KW-1185">Reference proteome</keyword>
<dbReference type="OMA" id="WKHQFFA"/>
<keyword evidence="3" id="KW-0501">Molybdenum cofactor biosynthesis</keyword>
<evidence type="ECO:0000256" key="2">
    <source>
        <dbReference type="ARBA" id="ARBA00022679"/>
    </source>
</evidence>
<evidence type="ECO:0000256" key="1">
    <source>
        <dbReference type="ARBA" id="ARBA00022490"/>
    </source>
</evidence>
<dbReference type="GO" id="GO:0016740">
    <property type="term" value="F:transferase activity"/>
    <property type="evidence" value="ECO:0007669"/>
    <property type="project" value="UniProtKB-KW"/>
</dbReference>
<dbReference type="PANTHER" id="PTHR23404">
    <property type="entry name" value="MOLYBDOPTERIN SYNTHASE RELATED"/>
    <property type="match status" value="1"/>
</dbReference>
<evidence type="ECO:0000313" key="4">
    <source>
        <dbReference type="EMBL" id="KAG8468351.1"/>
    </source>
</evidence>
<dbReference type="EMBL" id="JAGTXO010000004">
    <property type="protein sequence ID" value="KAG8468351.1"/>
    <property type="molecule type" value="Genomic_DNA"/>
</dbReference>
<dbReference type="Pfam" id="PF02391">
    <property type="entry name" value="MoaE"/>
    <property type="match status" value="1"/>
</dbReference>